<dbReference type="InterPro" id="IPR004551">
    <property type="entry name" value="Dphthn_synthase"/>
</dbReference>
<dbReference type="GO" id="GO:0017183">
    <property type="term" value="P:protein histidyl modification to diphthamide"/>
    <property type="evidence" value="ECO:0007669"/>
    <property type="project" value="UniProtKB-UniPathway"/>
</dbReference>
<feature type="binding site" evidence="9">
    <location>
        <position position="84"/>
    </location>
    <ligand>
        <name>S-adenosyl-L-methionine</name>
        <dbReference type="ChEBI" id="CHEBI:59789"/>
    </ligand>
</feature>
<comment type="pathway">
    <text evidence="2">Protein modification; peptidyl-diphthamide biosynthesis.</text>
</comment>
<dbReference type="NCBIfam" id="TIGR00522">
    <property type="entry name" value="dph5"/>
    <property type="match status" value="1"/>
</dbReference>
<gene>
    <name evidence="12" type="primary">DPH5</name>
</gene>
<comment type="function">
    <text evidence="1">S-adenosyl-L-methionine-dependent methyltransferase that catalyzes four methylations of the modified target histidine residue in translation elongation factor 2 (EF-2), to form an intermediate called diphthine methyl ester. The four successive methylation reactions represent the second step of diphthamide biosynthesis.</text>
</comment>
<protein>
    <recommendedName>
        <fullName evidence="4">diphthine methyl ester synthase</fullName>
        <ecNumber evidence="4">2.1.1.314</ecNumber>
    </recommendedName>
</protein>
<dbReference type="InterPro" id="IPR014776">
    <property type="entry name" value="4pyrrole_Mease_sub2"/>
</dbReference>
<dbReference type="Proteomes" id="UP000504628">
    <property type="component" value="Chromosome 14"/>
</dbReference>
<dbReference type="PANTHER" id="PTHR10882">
    <property type="entry name" value="DIPHTHINE SYNTHASE"/>
    <property type="match status" value="1"/>
</dbReference>
<dbReference type="GO" id="GO:0032259">
    <property type="term" value="P:methylation"/>
    <property type="evidence" value="ECO:0007669"/>
    <property type="project" value="UniProtKB-KW"/>
</dbReference>
<dbReference type="EC" id="2.1.1.314" evidence="4"/>
<evidence type="ECO:0000256" key="1">
    <source>
        <dbReference type="ARBA" id="ARBA00004006"/>
    </source>
</evidence>
<dbReference type="AlphaFoldDB" id="A0A6J2KZG4"/>
<keyword evidence="5" id="KW-0489">Methyltransferase</keyword>
<dbReference type="Pfam" id="PF00590">
    <property type="entry name" value="TP_methylase"/>
    <property type="match status" value="1"/>
</dbReference>
<evidence type="ECO:0000256" key="9">
    <source>
        <dbReference type="PIRSR" id="PIRSR036432-1"/>
    </source>
</evidence>
<feature type="binding site" evidence="9">
    <location>
        <position position="163"/>
    </location>
    <ligand>
        <name>S-adenosyl-L-methionine</name>
        <dbReference type="ChEBI" id="CHEBI:59789"/>
    </ligand>
</feature>
<feature type="binding site" evidence="9">
    <location>
        <position position="87"/>
    </location>
    <ligand>
        <name>S-adenosyl-L-methionine</name>
        <dbReference type="ChEBI" id="CHEBI:59789"/>
    </ligand>
</feature>
<feature type="binding site" evidence="9">
    <location>
        <position position="226"/>
    </location>
    <ligand>
        <name>S-adenosyl-L-methionine</name>
        <dbReference type="ChEBI" id="CHEBI:59789"/>
    </ligand>
</feature>
<evidence type="ECO:0000313" key="12">
    <source>
        <dbReference type="RefSeq" id="XP_028358715.1"/>
    </source>
</evidence>
<dbReference type="HAMAP" id="MF_01084">
    <property type="entry name" value="Diphthine_synth"/>
    <property type="match status" value="1"/>
</dbReference>
<feature type="domain" description="Tetrapyrrole methylase" evidence="10">
    <location>
        <begin position="1"/>
        <end position="241"/>
    </location>
</feature>
<dbReference type="GeneID" id="114488982"/>
<dbReference type="CDD" id="cd11647">
    <property type="entry name" value="DHP5_DphB"/>
    <property type="match status" value="1"/>
</dbReference>
<feature type="binding site" evidence="9">
    <location>
        <position position="9"/>
    </location>
    <ligand>
        <name>S-adenosyl-L-methionine</name>
        <dbReference type="ChEBI" id="CHEBI:59789"/>
    </ligand>
</feature>
<dbReference type="CTD" id="51611"/>
<dbReference type="FunCoup" id="A0A6J2KZG4">
    <property type="interactions" value="3102"/>
</dbReference>
<evidence type="ECO:0000256" key="2">
    <source>
        <dbReference type="ARBA" id="ARBA00005156"/>
    </source>
</evidence>
<keyword evidence="11" id="KW-1185">Reference proteome</keyword>
<evidence type="ECO:0000256" key="5">
    <source>
        <dbReference type="ARBA" id="ARBA00022603"/>
    </source>
</evidence>
<evidence type="ECO:0000256" key="3">
    <source>
        <dbReference type="ARBA" id="ARBA00006729"/>
    </source>
</evidence>
<dbReference type="InterPro" id="IPR000878">
    <property type="entry name" value="4pyrrol_Mease"/>
</dbReference>
<dbReference type="Gene3D" id="3.30.950.10">
    <property type="entry name" value="Methyltransferase, Cobalt-precorrin-4 Transmethylase, Domain 2"/>
    <property type="match status" value="1"/>
</dbReference>
<name>A0A6J2KZG4_9CHIR</name>
<keyword evidence="6" id="KW-0808">Transferase</keyword>
<dbReference type="InParanoid" id="A0A6J2KZG4"/>
<dbReference type="PANTHER" id="PTHR10882:SF0">
    <property type="entry name" value="DIPHTHINE METHYL ESTER SYNTHASE"/>
    <property type="match status" value="1"/>
</dbReference>
<evidence type="ECO:0000259" key="10">
    <source>
        <dbReference type="Pfam" id="PF00590"/>
    </source>
</evidence>
<dbReference type="GO" id="GO:0141133">
    <property type="term" value="F:diphthine methyl ester synthase activity"/>
    <property type="evidence" value="ECO:0007669"/>
    <property type="project" value="UniProtKB-EC"/>
</dbReference>
<dbReference type="FunFam" id="3.40.1010.10:FF:000004">
    <property type="entry name" value="Putative diphthine synthase"/>
    <property type="match status" value="1"/>
</dbReference>
<dbReference type="InterPro" id="IPR014777">
    <property type="entry name" value="4pyrrole_Mease_sub1"/>
</dbReference>
<organism evidence="11 12">
    <name type="scientific">Phyllostomus discolor</name>
    <name type="common">pale spear-nosed bat</name>
    <dbReference type="NCBI Taxonomy" id="89673"/>
    <lineage>
        <taxon>Eukaryota</taxon>
        <taxon>Metazoa</taxon>
        <taxon>Chordata</taxon>
        <taxon>Craniata</taxon>
        <taxon>Vertebrata</taxon>
        <taxon>Euteleostomi</taxon>
        <taxon>Mammalia</taxon>
        <taxon>Eutheria</taxon>
        <taxon>Laurasiatheria</taxon>
        <taxon>Chiroptera</taxon>
        <taxon>Yangochiroptera</taxon>
        <taxon>Phyllostomidae</taxon>
        <taxon>Phyllostominae</taxon>
        <taxon>Phyllostomus</taxon>
    </lineage>
</organism>
<comment type="similarity">
    <text evidence="3">Belongs to the diphthine synthase family.</text>
</comment>
<dbReference type="FunFam" id="3.30.950.10:FF:000004">
    <property type="entry name" value="Diphthine synthase putative"/>
    <property type="match status" value="1"/>
</dbReference>
<comment type="catalytic activity">
    <reaction evidence="8">
        <text>2-[(3S)-amino-3-carboxypropyl]-L-histidyl-[translation elongation factor 2] + 4 S-adenosyl-L-methionine = diphthine methyl ester-[translation elongation factor 2] + 4 S-adenosyl-L-homocysteine + 3 H(+)</text>
        <dbReference type="Rhea" id="RHEA:42652"/>
        <dbReference type="Rhea" id="RHEA-COMP:9749"/>
        <dbReference type="Rhea" id="RHEA-COMP:10173"/>
        <dbReference type="ChEBI" id="CHEBI:15378"/>
        <dbReference type="ChEBI" id="CHEBI:57856"/>
        <dbReference type="ChEBI" id="CHEBI:59789"/>
        <dbReference type="ChEBI" id="CHEBI:73995"/>
        <dbReference type="ChEBI" id="CHEBI:79005"/>
        <dbReference type="EC" id="2.1.1.314"/>
    </reaction>
</comment>
<evidence type="ECO:0000256" key="7">
    <source>
        <dbReference type="ARBA" id="ARBA00022691"/>
    </source>
</evidence>
<dbReference type="SUPFAM" id="SSF53790">
    <property type="entry name" value="Tetrapyrrole methylase"/>
    <property type="match status" value="1"/>
</dbReference>
<evidence type="ECO:0000256" key="4">
    <source>
        <dbReference type="ARBA" id="ARBA00011927"/>
    </source>
</evidence>
<reference evidence="12" key="1">
    <citation type="submission" date="2025-08" db="UniProtKB">
        <authorList>
            <consortium name="RefSeq"/>
        </authorList>
    </citation>
    <scope>IDENTIFICATION</scope>
    <source>
        <tissue evidence="12">Muscle</tissue>
    </source>
</reference>
<accession>A0A6J2KZG4</accession>
<evidence type="ECO:0000256" key="6">
    <source>
        <dbReference type="ARBA" id="ARBA00022679"/>
    </source>
</evidence>
<feature type="binding site" evidence="9">
    <location>
        <begin position="112"/>
        <end position="113"/>
    </location>
    <ligand>
        <name>S-adenosyl-L-methionine</name>
        <dbReference type="ChEBI" id="CHEBI:59789"/>
    </ligand>
</feature>
<dbReference type="Gene3D" id="3.40.1010.10">
    <property type="entry name" value="Cobalt-precorrin-4 Transmethylase, Domain 1"/>
    <property type="match status" value="1"/>
</dbReference>
<dbReference type="InterPro" id="IPR035996">
    <property type="entry name" value="4pyrrol_Methylase_sf"/>
</dbReference>
<dbReference type="UniPathway" id="UPA00559"/>
<dbReference type="KEGG" id="pdic:114488982"/>
<sequence>MLYLIGLGLGDAKDITVKGLEVVRRCSRVYLEAYTSVLTVGKEALEEFYGRELILADREDVEQEADSILKDADSSDVAFLVVGDPFGATTHSDLVLRATQLGIPYRVVHNASILNAVGCCGLQLYRFGETASIVFWTDSWRPESFFDKVKKNRQNGMHTLCLLDIKVKEQSLENLIKGRKIYEPPRYMTVNQAARQLLEIVENQRARGEEPAAVTEDTLCVGLARVGAEDQRIAAGTLRQMCTVDLGGPLHSLIVTGGSLHPLETEMLSLFAVPEASPASRGTGDEPRT</sequence>
<evidence type="ECO:0000313" key="11">
    <source>
        <dbReference type="Proteomes" id="UP000504628"/>
    </source>
</evidence>
<keyword evidence="7 9" id="KW-0949">S-adenosyl-L-methionine</keyword>
<proteinExistence type="inferred from homology"/>
<dbReference type="PIRSF" id="PIRSF036432">
    <property type="entry name" value="Diphthine_synth"/>
    <property type="match status" value="1"/>
</dbReference>
<dbReference type="RefSeq" id="XP_028358715.1">
    <property type="nucleotide sequence ID" value="XM_028502914.2"/>
</dbReference>
<dbReference type="OrthoDB" id="2516at2759"/>
<feature type="binding site" evidence="9">
    <location>
        <position position="251"/>
    </location>
    <ligand>
        <name>S-adenosyl-L-methionine</name>
        <dbReference type="ChEBI" id="CHEBI:59789"/>
    </ligand>
</feature>
<evidence type="ECO:0000256" key="8">
    <source>
        <dbReference type="ARBA" id="ARBA00048752"/>
    </source>
</evidence>